<dbReference type="Gene3D" id="3.40.190.10">
    <property type="entry name" value="Periplasmic binding protein-like II"/>
    <property type="match status" value="1"/>
</dbReference>
<dbReference type="PROSITE" id="PS51318">
    <property type="entry name" value="TAT"/>
    <property type="match status" value="1"/>
</dbReference>
<dbReference type="PANTHER" id="PTHR43649">
    <property type="entry name" value="ARABINOSE-BINDING PROTEIN-RELATED"/>
    <property type="match status" value="1"/>
</dbReference>
<dbReference type="EMBL" id="JADBEM010000001">
    <property type="protein sequence ID" value="MBE1605666.1"/>
    <property type="molecule type" value="Genomic_DNA"/>
</dbReference>
<dbReference type="NCBIfam" id="TIGR01409">
    <property type="entry name" value="TAT_signal_seq"/>
    <property type="match status" value="1"/>
</dbReference>
<evidence type="ECO:0008006" key="3">
    <source>
        <dbReference type="Google" id="ProtNLM"/>
    </source>
</evidence>
<dbReference type="RefSeq" id="WP_192749952.1">
    <property type="nucleotide sequence ID" value="NZ_JADBEM010000001.1"/>
</dbReference>
<name>A0A927MSS4_9ACTN</name>
<evidence type="ECO:0000313" key="2">
    <source>
        <dbReference type="Proteomes" id="UP000638648"/>
    </source>
</evidence>
<proteinExistence type="predicted"/>
<dbReference type="InterPro" id="IPR050490">
    <property type="entry name" value="Bact_solute-bd_prot1"/>
</dbReference>
<reference evidence="1" key="1">
    <citation type="submission" date="2020-10" db="EMBL/GenBank/DDBJ databases">
        <title>Sequencing the genomes of 1000 actinobacteria strains.</title>
        <authorList>
            <person name="Klenk H.-P."/>
        </authorList>
    </citation>
    <scope>NUCLEOTIDE SEQUENCE</scope>
    <source>
        <strain evidence="1">DSM 45354</strain>
    </source>
</reference>
<dbReference type="SUPFAM" id="SSF53850">
    <property type="entry name" value="Periplasmic binding protein-like II"/>
    <property type="match status" value="1"/>
</dbReference>
<accession>A0A927MSS4</accession>
<organism evidence="1 2">
    <name type="scientific">Actinopolymorpha pittospori</name>
    <dbReference type="NCBI Taxonomy" id="648752"/>
    <lineage>
        <taxon>Bacteria</taxon>
        <taxon>Bacillati</taxon>
        <taxon>Actinomycetota</taxon>
        <taxon>Actinomycetes</taxon>
        <taxon>Propionibacteriales</taxon>
        <taxon>Actinopolymorphaceae</taxon>
        <taxon>Actinopolymorpha</taxon>
    </lineage>
</organism>
<evidence type="ECO:0000313" key="1">
    <source>
        <dbReference type="EMBL" id="MBE1605666.1"/>
    </source>
</evidence>
<dbReference type="PANTHER" id="PTHR43649:SF12">
    <property type="entry name" value="DIACETYLCHITOBIOSE BINDING PROTEIN DASA"/>
    <property type="match status" value="1"/>
</dbReference>
<comment type="caution">
    <text evidence="1">The sequence shown here is derived from an EMBL/GenBank/DDBJ whole genome shotgun (WGS) entry which is preliminary data.</text>
</comment>
<protein>
    <recommendedName>
        <fullName evidence="3">Tat (Twin-arginine translocation) pathway signal sequence</fullName>
    </recommendedName>
</protein>
<dbReference type="InterPro" id="IPR006311">
    <property type="entry name" value="TAT_signal"/>
</dbReference>
<sequence length="549" mass="60198">MNGLSECTSRREFLKAAGALGAALGAGVFASSCSGGLGGSSDVTLSVSTEGPYGPMPTKEERKASVGDEAYAQALQAWLDKNPGVSLKRVAVDIWDQETMTTALAGGTAPAAFVSNVIGGWGDAGIRSAFLQGLAADVTELVKDSKLIGRLADYAKPLWEQTWTVNGSYYAGPSSYNVGDGIHYRRDLIEELGLKLPTPDWTWADVRELAAGMTEGKRKGIALQDWGLENIVSAEGFGLLTTLPAPDTSWNWRWDYAANVDYWAQIIGEMRAMRFDDKSVLADIAFGDGEIWNAFIRGEACMHLNNVVYYTSSPTSDTTHMTLAKNLEKPLEEVVGWMPLPMGRNGYGASGVSQGQIDSVSFSPDLDDDELAAAFDLYLFMVGEGFVSQTNFLYDKTNDLKQVYSSANITPVLRDSLENMPGSPDEAWGKEFMDTIRAATAHPLIPVTAWYIPAEDQTGPTSEAIDDAFSKWFFEPGRADAAGDLRRTEEVRNSQTVGFTSSVPDEEFVTDARKYYEAHERFWRTHSPTFYEEAFRDWYEQKVLPALDA</sequence>
<dbReference type="Proteomes" id="UP000638648">
    <property type="component" value="Unassembled WGS sequence"/>
</dbReference>
<dbReference type="InterPro" id="IPR019546">
    <property type="entry name" value="TAT_signal_bac_arc"/>
</dbReference>
<keyword evidence="2" id="KW-1185">Reference proteome</keyword>
<dbReference type="AlphaFoldDB" id="A0A927MSS4"/>
<gene>
    <name evidence="1" type="ORF">HEB94_002514</name>
</gene>